<evidence type="ECO:0000313" key="1">
    <source>
        <dbReference type="EMBL" id="GAA5226909.1"/>
    </source>
</evidence>
<gene>
    <name evidence="1" type="ORF">GCM10025778_14420</name>
</gene>
<keyword evidence="2" id="KW-1185">Reference proteome</keyword>
<proteinExistence type="predicted"/>
<protein>
    <submittedName>
        <fullName evidence="1">Uncharacterized protein</fullName>
    </submittedName>
</protein>
<evidence type="ECO:0000313" key="2">
    <source>
        <dbReference type="Proteomes" id="UP001501257"/>
    </source>
</evidence>
<comment type="caution">
    <text evidence="1">The sequence shown here is derived from an EMBL/GenBank/DDBJ whole genome shotgun (WGS) entry which is preliminary data.</text>
</comment>
<name>A0ABP9TJC9_9MICC</name>
<reference evidence="2" key="1">
    <citation type="journal article" date="2019" name="Int. J. Syst. Evol. Microbiol.">
        <title>The Global Catalogue of Microorganisms (GCM) 10K type strain sequencing project: providing services to taxonomists for standard genome sequencing and annotation.</title>
        <authorList>
            <consortium name="The Broad Institute Genomics Platform"/>
            <consortium name="The Broad Institute Genome Sequencing Center for Infectious Disease"/>
            <person name="Wu L."/>
            <person name="Ma J."/>
        </authorList>
    </citation>
    <scope>NUCLEOTIDE SEQUENCE [LARGE SCALE GENOMIC DNA]</scope>
    <source>
        <strain evidence="2">JCM 18952</strain>
    </source>
</reference>
<sequence length="144" mass="16821">MKLRRWCFWSRLKWFEIPSTYPVMDRLHCSDAIALQNLSKAISNGNDERGSALNRADRYMRQSCQPAPPQNPRFRYEIRPGVAHLNNQRPSEELCDGKTDEQGWQSWHCCYDDVWTWLEKCSGKHCGAINRVFDDLAGDGLRFP</sequence>
<dbReference type="EMBL" id="BAABLK010000024">
    <property type="protein sequence ID" value="GAA5226909.1"/>
    <property type="molecule type" value="Genomic_DNA"/>
</dbReference>
<organism evidence="1 2">
    <name type="scientific">Paeniglutamicibacter antarcticus</name>
    <dbReference type="NCBI Taxonomy" id="494023"/>
    <lineage>
        <taxon>Bacteria</taxon>
        <taxon>Bacillati</taxon>
        <taxon>Actinomycetota</taxon>
        <taxon>Actinomycetes</taxon>
        <taxon>Micrococcales</taxon>
        <taxon>Micrococcaceae</taxon>
        <taxon>Paeniglutamicibacter</taxon>
    </lineage>
</organism>
<dbReference type="Proteomes" id="UP001501257">
    <property type="component" value="Unassembled WGS sequence"/>
</dbReference>
<accession>A0ABP9TJC9</accession>